<evidence type="ECO:0000259" key="1">
    <source>
        <dbReference type="PROSITE" id="PS50022"/>
    </source>
</evidence>
<dbReference type="InterPro" id="IPR008979">
    <property type="entry name" value="Galactose-bd-like_sf"/>
</dbReference>
<name>X1SAI7_9ZZZZ</name>
<dbReference type="AlphaFoldDB" id="X1SAI7"/>
<dbReference type="SUPFAM" id="SSF49785">
    <property type="entry name" value="Galactose-binding domain-like"/>
    <property type="match status" value="1"/>
</dbReference>
<dbReference type="InterPro" id="IPR000421">
    <property type="entry name" value="FA58C"/>
</dbReference>
<comment type="caution">
    <text evidence="2">The sequence shown here is derived from an EMBL/GenBank/DDBJ whole genome shotgun (WGS) entry which is preliminary data.</text>
</comment>
<proteinExistence type="predicted"/>
<protein>
    <recommendedName>
        <fullName evidence="1">F5/8 type C domain-containing protein</fullName>
    </recommendedName>
</protein>
<dbReference type="EMBL" id="BARW01003225">
    <property type="protein sequence ID" value="GAI64804.1"/>
    <property type="molecule type" value="Genomic_DNA"/>
</dbReference>
<organism evidence="2">
    <name type="scientific">marine sediment metagenome</name>
    <dbReference type="NCBI Taxonomy" id="412755"/>
    <lineage>
        <taxon>unclassified sequences</taxon>
        <taxon>metagenomes</taxon>
        <taxon>ecological metagenomes</taxon>
    </lineage>
</organism>
<gene>
    <name evidence="2" type="ORF">S12H4_08369</name>
</gene>
<evidence type="ECO:0000313" key="2">
    <source>
        <dbReference type="EMBL" id="GAI64804.1"/>
    </source>
</evidence>
<dbReference type="PROSITE" id="PS50022">
    <property type="entry name" value="FA58C_3"/>
    <property type="match status" value="1"/>
</dbReference>
<accession>X1SAI7</accession>
<sequence length="81" mass="8976">KELALSYKIPVKAVAESTYSAKYAAGKAIDNDFGTHWFGLAGHCCPNWIYFDLGSKKRIGGVKAAIFSSDVPQRHRNQRAF</sequence>
<feature type="non-terminal residue" evidence="2">
    <location>
        <position position="1"/>
    </location>
</feature>
<dbReference type="Gene3D" id="2.60.120.260">
    <property type="entry name" value="Galactose-binding domain-like"/>
    <property type="match status" value="1"/>
</dbReference>
<reference evidence="2" key="1">
    <citation type="journal article" date="2014" name="Front. Microbiol.">
        <title>High frequency of phylogenetically diverse reductive dehalogenase-homologous genes in deep subseafloor sedimentary metagenomes.</title>
        <authorList>
            <person name="Kawai M."/>
            <person name="Futagami T."/>
            <person name="Toyoda A."/>
            <person name="Takaki Y."/>
            <person name="Nishi S."/>
            <person name="Hori S."/>
            <person name="Arai W."/>
            <person name="Tsubouchi T."/>
            <person name="Morono Y."/>
            <person name="Uchiyama I."/>
            <person name="Ito T."/>
            <person name="Fujiyama A."/>
            <person name="Inagaki F."/>
            <person name="Takami H."/>
        </authorList>
    </citation>
    <scope>NUCLEOTIDE SEQUENCE</scope>
    <source>
        <strain evidence="2">Expedition CK06-06</strain>
    </source>
</reference>
<feature type="domain" description="F5/8 type C" evidence="1">
    <location>
        <begin position="1"/>
        <end position="81"/>
    </location>
</feature>